<reference evidence="3" key="3">
    <citation type="submission" date="2025-09" db="UniProtKB">
        <authorList>
            <consortium name="Ensembl"/>
        </authorList>
    </citation>
    <scope>IDENTIFICATION</scope>
    <source>
        <strain evidence="3">2N</strain>
    </source>
</reference>
<dbReference type="Gene3D" id="2.60.40.10">
    <property type="entry name" value="Immunoglobulins"/>
    <property type="match status" value="1"/>
</dbReference>
<dbReference type="InterPro" id="IPR013098">
    <property type="entry name" value="Ig_I-set"/>
</dbReference>
<feature type="compositionally biased region" description="Acidic residues" evidence="1">
    <location>
        <begin position="239"/>
        <end position="248"/>
    </location>
</feature>
<feature type="compositionally biased region" description="Basic and acidic residues" evidence="1">
    <location>
        <begin position="268"/>
        <end position="309"/>
    </location>
</feature>
<dbReference type="EMBL" id="AAKN02005537">
    <property type="status" value="NOT_ANNOTATED_CDS"/>
    <property type="molecule type" value="Genomic_DNA"/>
</dbReference>
<dbReference type="Proteomes" id="UP000005447">
    <property type="component" value="Unassembled WGS sequence"/>
</dbReference>
<dbReference type="Bgee" id="ENSCPOG00000030784">
    <property type="expression patterns" value="Expressed in heart left ventricle and 1 other cell type or tissue"/>
</dbReference>
<dbReference type="InterPro" id="IPR036179">
    <property type="entry name" value="Ig-like_dom_sf"/>
</dbReference>
<evidence type="ECO:0000256" key="1">
    <source>
        <dbReference type="SAM" id="MobiDB-lite"/>
    </source>
</evidence>
<evidence type="ECO:0000313" key="4">
    <source>
        <dbReference type="Proteomes" id="UP000005447"/>
    </source>
</evidence>
<feature type="region of interest" description="Disordered" evidence="1">
    <location>
        <begin position="362"/>
        <end position="392"/>
    </location>
</feature>
<reference evidence="3" key="2">
    <citation type="submission" date="2025-08" db="UniProtKB">
        <authorList>
            <consortium name="Ensembl"/>
        </authorList>
    </citation>
    <scope>IDENTIFICATION</scope>
    <source>
        <strain evidence="3">2N</strain>
    </source>
</reference>
<dbReference type="VEuPathDB" id="HostDB:ENSCPOG00000030784"/>
<dbReference type="SUPFAM" id="SSF48726">
    <property type="entry name" value="Immunoglobulin"/>
    <property type="match status" value="1"/>
</dbReference>
<keyword evidence="4" id="KW-1185">Reference proteome</keyword>
<dbReference type="InterPro" id="IPR013783">
    <property type="entry name" value="Ig-like_fold"/>
</dbReference>
<dbReference type="EMBL" id="AAKN02005536">
    <property type="status" value="NOT_ANNOTATED_CDS"/>
    <property type="molecule type" value="Genomic_DNA"/>
</dbReference>
<feature type="domain" description="Immunoglobulin I-set" evidence="2">
    <location>
        <begin position="2"/>
        <end position="55"/>
    </location>
</feature>
<dbReference type="Pfam" id="PF07679">
    <property type="entry name" value="I-set"/>
    <property type="match status" value="1"/>
</dbReference>
<dbReference type="Ensembl" id="ENSCPOT00000031467.1">
    <property type="protein sequence ID" value="ENSCPOP00000022718.1"/>
    <property type="gene ID" value="ENSCPOG00000030784.1"/>
</dbReference>
<evidence type="ECO:0000313" key="3">
    <source>
        <dbReference type="Ensembl" id="ENSCPOP00000022718.1"/>
    </source>
</evidence>
<sequence length="448" mass="51093">YKGPTELTESQKYNFRNDGRCHYMTIHNVTPDDEGVYSVIARLEPRGEARSTAELYLTTKEIKLELKPPDIPDSRVPIPTMPIRAVPPEEIPAAVVPPIPVLLPLPDEKKPPAKRVEGIVCLSSTKTHPPPPVPEVPKKPPPPTTLIPAKAPEIIDVSSKAEEVKIKTITRQKEKEAVYEKKQAIYEEKRVYIESMVEEPYDELEVEPYTEPFEEPYYEEPEEDYEEVKVQAKREVHEEWEEDYEEGQEYYVREEGYDEGEEEWEESYQEREAVQVQREVREESPERRVPAKVPEKKAPPPKVPEPRKKTVPEEVVLVPITKEVEPPPAKGFICNLKCLRKKLEYSNCFYNAIFKVPEVPKKPVPEEKKPVPVPKKEPAAPPKGTQLITGRPLPERPYAEALNMHISKVPAPPKKPVPEEKVPVPVPVAKKAPPPRGRICLSSLVEIC</sequence>
<feature type="compositionally biased region" description="Acidic residues" evidence="1">
    <location>
        <begin position="256"/>
        <end position="267"/>
    </location>
</feature>
<protein>
    <recommendedName>
        <fullName evidence="2">Immunoglobulin I-set domain-containing protein</fullName>
    </recommendedName>
</protein>
<accession>A0A286XBA6</accession>
<feature type="region of interest" description="Disordered" evidence="1">
    <location>
        <begin position="239"/>
        <end position="309"/>
    </location>
</feature>
<reference evidence="4" key="1">
    <citation type="journal article" date="2011" name="Nature">
        <title>A high-resolution map of human evolutionary constraint using 29 mammals.</title>
        <authorList>
            <person name="Lindblad-Toh K."/>
            <person name="Garber M."/>
            <person name="Zuk O."/>
            <person name="Lin M.F."/>
            <person name="Parker B.J."/>
            <person name="Washietl S."/>
            <person name="Kheradpour P."/>
            <person name="Ernst J."/>
            <person name="Jordan G."/>
            <person name="Mauceli E."/>
            <person name="Ward L.D."/>
            <person name="Lowe C.B."/>
            <person name="Holloway A.K."/>
            <person name="Clamp M."/>
            <person name="Gnerre S."/>
            <person name="Alfoldi J."/>
            <person name="Beal K."/>
            <person name="Chang J."/>
            <person name="Clawson H."/>
            <person name="Cuff J."/>
            <person name="Di Palma F."/>
            <person name="Fitzgerald S."/>
            <person name="Flicek P."/>
            <person name="Guttman M."/>
            <person name="Hubisz M.J."/>
            <person name="Jaffe D.B."/>
            <person name="Jungreis I."/>
            <person name="Kent W.J."/>
            <person name="Kostka D."/>
            <person name="Lara M."/>
            <person name="Martins A.L."/>
            <person name="Massingham T."/>
            <person name="Moltke I."/>
            <person name="Raney B.J."/>
            <person name="Rasmussen M.D."/>
            <person name="Robinson J."/>
            <person name="Stark A."/>
            <person name="Vilella A.J."/>
            <person name="Wen J."/>
            <person name="Xie X."/>
            <person name="Zody M.C."/>
            <person name="Baldwin J."/>
            <person name="Bloom T."/>
            <person name="Chin C.W."/>
            <person name="Heiman D."/>
            <person name="Nicol R."/>
            <person name="Nusbaum C."/>
            <person name="Young S."/>
            <person name="Wilkinson J."/>
            <person name="Worley K.C."/>
            <person name="Kovar C.L."/>
            <person name="Muzny D.M."/>
            <person name="Gibbs R.A."/>
            <person name="Cree A."/>
            <person name="Dihn H.H."/>
            <person name="Fowler G."/>
            <person name="Jhangiani S."/>
            <person name="Joshi V."/>
            <person name="Lee S."/>
            <person name="Lewis L.R."/>
            <person name="Nazareth L.V."/>
            <person name="Okwuonu G."/>
            <person name="Santibanez J."/>
            <person name="Warren W.C."/>
            <person name="Mardis E.R."/>
            <person name="Weinstock G.M."/>
            <person name="Wilson R.K."/>
            <person name="Delehaunty K."/>
            <person name="Dooling D."/>
            <person name="Fronik C."/>
            <person name="Fulton L."/>
            <person name="Fulton B."/>
            <person name="Graves T."/>
            <person name="Minx P."/>
            <person name="Sodergren E."/>
            <person name="Birney E."/>
            <person name="Margulies E.H."/>
            <person name="Herrero J."/>
            <person name="Green E.D."/>
            <person name="Haussler D."/>
            <person name="Siepel A."/>
            <person name="Goldman N."/>
            <person name="Pollard K.S."/>
            <person name="Pedersen J.S."/>
            <person name="Lander E.S."/>
            <person name="Kellis M."/>
        </authorList>
    </citation>
    <scope>NUCLEOTIDE SEQUENCE [LARGE SCALE GENOMIC DNA]</scope>
    <source>
        <strain evidence="4">2N</strain>
    </source>
</reference>
<dbReference type="GeneTree" id="ENSGT01110000267173"/>
<proteinExistence type="predicted"/>
<name>A0A286XBA6_CAVPO</name>
<dbReference type="AlphaFoldDB" id="A0A286XBA6"/>
<evidence type="ECO:0000259" key="2">
    <source>
        <dbReference type="Pfam" id="PF07679"/>
    </source>
</evidence>
<organism evidence="3 4">
    <name type="scientific">Cavia porcellus</name>
    <name type="common">Guinea pig</name>
    <dbReference type="NCBI Taxonomy" id="10141"/>
    <lineage>
        <taxon>Eukaryota</taxon>
        <taxon>Metazoa</taxon>
        <taxon>Chordata</taxon>
        <taxon>Craniata</taxon>
        <taxon>Vertebrata</taxon>
        <taxon>Euteleostomi</taxon>
        <taxon>Mammalia</taxon>
        <taxon>Eutheria</taxon>
        <taxon>Euarchontoglires</taxon>
        <taxon>Glires</taxon>
        <taxon>Rodentia</taxon>
        <taxon>Hystricomorpha</taxon>
        <taxon>Caviidae</taxon>
        <taxon>Cavia</taxon>
    </lineage>
</organism>
<feature type="compositionally biased region" description="Basic and acidic residues" evidence="1">
    <location>
        <begin position="362"/>
        <end position="378"/>
    </location>
</feature>